<accession>A0ABT3CZ01</accession>
<gene>
    <name evidence="2" type="ORF">N7U62_17270</name>
</gene>
<protein>
    <submittedName>
        <fullName evidence="2">YARHG domain-containing protein</fullName>
    </submittedName>
</protein>
<sequence>MINKLIYLAVLVLIISCGFEKKENNSIKTELIAIEDLNEKSLDDLRIIRNEIFARKGYRFKSDDLVKYFSGFDWYEPKYDNVDSLLSDLDKQNIQNIVELEKEKRRELERKEIKIDDAVLSQYESSELSADGWTKQFLAKMFQTIDQFEGRPADTTMFTIGNIDGIGNQDTIKTHIQAVDNDIFVSSTWSRKGEIIWSNSQKNPYLGINSDDIFSYEGRHPWVTFTIALNYSSPELSSRNDYAGIDRETAIKMAEWYIERKNLNISMVEYTSYFDSFDGQLILFGEPEIRHELMQWYEPKKQFILYYAP</sequence>
<dbReference type="SMART" id="SM01324">
    <property type="entry name" value="YARHG"/>
    <property type="match status" value="1"/>
</dbReference>
<reference evidence="2 3" key="1">
    <citation type="submission" date="2022-10" db="EMBL/GenBank/DDBJ databases">
        <title>Comparative genomics and taxonomic characterization of three novel marine species of genus Reichenbachiella exhibiting antioxidant and polysaccharide degradation activities.</title>
        <authorList>
            <person name="Muhammad N."/>
            <person name="Lee Y.-J."/>
            <person name="Ko J."/>
            <person name="Kim S.-G."/>
        </authorList>
    </citation>
    <scope>NUCLEOTIDE SEQUENCE [LARGE SCALE GENOMIC DNA]</scope>
    <source>
        <strain evidence="2 3">ABR2-5</strain>
    </source>
</reference>
<dbReference type="RefSeq" id="WP_264139304.1">
    <property type="nucleotide sequence ID" value="NZ_JAOYOD010000001.1"/>
</dbReference>
<name>A0ABT3CZ01_9BACT</name>
<dbReference type="Proteomes" id="UP001300692">
    <property type="component" value="Unassembled WGS sequence"/>
</dbReference>
<proteinExistence type="predicted"/>
<dbReference type="Pfam" id="PF13308">
    <property type="entry name" value="YARHG"/>
    <property type="match status" value="1"/>
</dbReference>
<dbReference type="PROSITE" id="PS51257">
    <property type="entry name" value="PROKAR_LIPOPROTEIN"/>
    <property type="match status" value="1"/>
</dbReference>
<evidence type="ECO:0000313" key="2">
    <source>
        <dbReference type="EMBL" id="MCV9388438.1"/>
    </source>
</evidence>
<dbReference type="InterPro" id="IPR025582">
    <property type="entry name" value="YARHG_dom"/>
</dbReference>
<dbReference type="EMBL" id="JAOYOD010000001">
    <property type="protein sequence ID" value="MCV9388438.1"/>
    <property type="molecule type" value="Genomic_DNA"/>
</dbReference>
<comment type="caution">
    <text evidence="2">The sequence shown here is derived from an EMBL/GenBank/DDBJ whole genome shotgun (WGS) entry which is preliminary data.</text>
</comment>
<evidence type="ECO:0000313" key="3">
    <source>
        <dbReference type="Proteomes" id="UP001300692"/>
    </source>
</evidence>
<organism evidence="2 3">
    <name type="scientific">Reichenbachiella ulvae</name>
    <dbReference type="NCBI Taxonomy" id="2980104"/>
    <lineage>
        <taxon>Bacteria</taxon>
        <taxon>Pseudomonadati</taxon>
        <taxon>Bacteroidota</taxon>
        <taxon>Cytophagia</taxon>
        <taxon>Cytophagales</taxon>
        <taxon>Reichenbachiellaceae</taxon>
        <taxon>Reichenbachiella</taxon>
    </lineage>
</organism>
<dbReference type="Gene3D" id="1.20.58.1690">
    <property type="match status" value="1"/>
</dbReference>
<evidence type="ECO:0000259" key="1">
    <source>
        <dbReference type="SMART" id="SM01324"/>
    </source>
</evidence>
<feature type="domain" description="YARHG" evidence="1">
    <location>
        <begin position="24"/>
        <end position="102"/>
    </location>
</feature>
<dbReference type="InterPro" id="IPR038434">
    <property type="entry name" value="YARHG_sf"/>
</dbReference>
<keyword evidence="3" id="KW-1185">Reference proteome</keyword>